<accession>A0ABW8AR52</accession>
<dbReference type="InterPro" id="IPR019099">
    <property type="entry name" value="Uncharacterised_PGPGW_TM"/>
</dbReference>
<keyword evidence="2" id="KW-1133">Transmembrane helix</keyword>
<evidence type="ECO:0000256" key="1">
    <source>
        <dbReference type="SAM" id="MobiDB-lite"/>
    </source>
</evidence>
<gene>
    <name evidence="3" type="ORF">ACIB24_17350</name>
</gene>
<protein>
    <submittedName>
        <fullName evidence="3">TIGR02611 family protein</fullName>
    </submittedName>
</protein>
<evidence type="ECO:0000313" key="3">
    <source>
        <dbReference type="EMBL" id="MFI7588834.1"/>
    </source>
</evidence>
<dbReference type="RefSeq" id="WP_398282952.1">
    <property type="nucleotide sequence ID" value="NZ_JBITLV010000006.1"/>
</dbReference>
<proteinExistence type="predicted"/>
<dbReference type="InterPro" id="IPR013434">
    <property type="entry name" value="CHP02611"/>
</dbReference>
<reference evidence="3 4" key="1">
    <citation type="submission" date="2024-10" db="EMBL/GenBank/DDBJ databases">
        <title>The Natural Products Discovery Center: Release of the First 8490 Sequenced Strains for Exploring Actinobacteria Biosynthetic Diversity.</title>
        <authorList>
            <person name="Kalkreuter E."/>
            <person name="Kautsar S.A."/>
            <person name="Yang D."/>
            <person name="Bader C.D."/>
            <person name="Teijaro C.N."/>
            <person name="Fluegel L."/>
            <person name="Davis C.M."/>
            <person name="Simpson J.R."/>
            <person name="Lauterbach L."/>
            <person name="Steele A.D."/>
            <person name="Gui C."/>
            <person name="Meng S."/>
            <person name="Li G."/>
            <person name="Viehrig K."/>
            <person name="Ye F."/>
            <person name="Su P."/>
            <person name="Kiefer A.F."/>
            <person name="Nichols A."/>
            <person name="Cepeda A.J."/>
            <person name="Yan W."/>
            <person name="Fan B."/>
            <person name="Jiang Y."/>
            <person name="Adhikari A."/>
            <person name="Zheng C.-J."/>
            <person name="Schuster L."/>
            <person name="Cowan T.M."/>
            <person name="Smanski M.J."/>
            <person name="Chevrette M.G."/>
            <person name="De Carvalho L.P.S."/>
            <person name="Shen B."/>
        </authorList>
    </citation>
    <scope>NUCLEOTIDE SEQUENCE [LARGE SCALE GENOMIC DNA]</scope>
    <source>
        <strain evidence="3 4">NPDC049639</strain>
    </source>
</reference>
<keyword evidence="2" id="KW-0812">Transmembrane</keyword>
<feature type="compositionally biased region" description="Basic and acidic residues" evidence="1">
    <location>
        <begin position="1"/>
        <end position="18"/>
    </location>
</feature>
<comment type="caution">
    <text evidence="3">The sequence shown here is derived from an EMBL/GenBank/DDBJ whole genome shotgun (WGS) entry which is preliminary data.</text>
</comment>
<feature type="region of interest" description="Disordered" evidence="1">
    <location>
        <begin position="1"/>
        <end position="25"/>
    </location>
</feature>
<feature type="transmembrane region" description="Helical" evidence="2">
    <location>
        <begin position="70"/>
        <end position="88"/>
    </location>
</feature>
<organism evidence="3 4">
    <name type="scientific">Spongisporangium articulatum</name>
    <dbReference type="NCBI Taxonomy" id="3362603"/>
    <lineage>
        <taxon>Bacteria</taxon>
        <taxon>Bacillati</taxon>
        <taxon>Actinomycetota</taxon>
        <taxon>Actinomycetes</taxon>
        <taxon>Kineosporiales</taxon>
        <taxon>Kineosporiaceae</taxon>
        <taxon>Spongisporangium</taxon>
    </lineage>
</organism>
<name>A0ABW8AR52_9ACTN</name>
<evidence type="ECO:0000256" key="2">
    <source>
        <dbReference type="SAM" id="Phobius"/>
    </source>
</evidence>
<keyword evidence="2" id="KW-0472">Membrane</keyword>
<keyword evidence="4" id="KW-1185">Reference proteome</keyword>
<feature type="transmembrane region" description="Helical" evidence="2">
    <location>
        <begin position="115"/>
        <end position="142"/>
    </location>
</feature>
<feature type="transmembrane region" description="Helical" evidence="2">
    <location>
        <begin position="44"/>
        <end position="64"/>
    </location>
</feature>
<dbReference type="EMBL" id="JBITLV010000006">
    <property type="protein sequence ID" value="MFI7588834.1"/>
    <property type="molecule type" value="Genomic_DNA"/>
</dbReference>
<sequence length="158" mass="17684">MTDSHKGGTEAVSEHEDHDSDDNPLTRFGAWRESVRQRPHAYRLYRIGVGVLGGAIVIGGLILIPFPGPGWVIVFIGLAVLATEFTWAQRLERFARAQVKKWTDWVSDQSWPVRILIGLLTFASVVVVLYAVFLVIGVPGWVPDSWLDPIPDWLPKLD</sequence>
<evidence type="ECO:0000313" key="4">
    <source>
        <dbReference type="Proteomes" id="UP001612915"/>
    </source>
</evidence>
<dbReference type="Pfam" id="PF09656">
    <property type="entry name" value="PGPGW"/>
    <property type="match status" value="1"/>
</dbReference>
<dbReference type="Proteomes" id="UP001612915">
    <property type="component" value="Unassembled WGS sequence"/>
</dbReference>
<dbReference type="NCBIfam" id="TIGR02611">
    <property type="entry name" value="TIGR02611 family protein"/>
    <property type="match status" value="1"/>
</dbReference>